<name>A0A835UWS5_VANPL</name>
<evidence type="ECO:0000313" key="6">
    <source>
        <dbReference type="Proteomes" id="UP000639772"/>
    </source>
</evidence>
<dbReference type="InterPro" id="IPR012677">
    <property type="entry name" value="Nucleotide-bd_a/b_plait_sf"/>
</dbReference>
<feature type="compositionally biased region" description="Basic and acidic residues" evidence="3">
    <location>
        <begin position="1"/>
        <end position="11"/>
    </location>
</feature>
<comment type="caution">
    <text evidence="5">The sequence shown here is derived from an EMBL/GenBank/DDBJ whole genome shotgun (WGS) entry which is preliminary data.</text>
</comment>
<dbReference type="PANTHER" id="PTHR23204">
    <property type="entry name" value="CLEAVAGE AND POLYADENYLATION SPECIFIC FACTOR"/>
    <property type="match status" value="1"/>
</dbReference>
<feature type="compositionally biased region" description="Pro residues" evidence="3">
    <location>
        <begin position="73"/>
        <end position="83"/>
    </location>
</feature>
<organism evidence="5 6">
    <name type="scientific">Vanilla planifolia</name>
    <name type="common">Vanilla</name>
    <dbReference type="NCBI Taxonomy" id="51239"/>
    <lineage>
        <taxon>Eukaryota</taxon>
        <taxon>Viridiplantae</taxon>
        <taxon>Streptophyta</taxon>
        <taxon>Embryophyta</taxon>
        <taxon>Tracheophyta</taxon>
        <taxon>Spermatophyta</taxon>
        <taxon>Magnoliopsida</taxon>
        <taxon>Liliopsida</taxon>
        <taxon>Asparagales</taxon>
        <taxon>Orchidaceae</taxon>
        <taxon>Vanilloideae</taxon>
        <taxon>Vanilleae</taxon>
        <taxon>Vanilla</taxon>
    </lineage>
</organism>
<keyword evidence="2" id="KW-0694">RNA-binding</keyword>
<dbReference type="GO" id="GO:0006397">
    <property type="term" value="P:mRNA processing"/>
    <property type="evidence" value="ECO:0007669"/>
    <property type="project" value="UniProtKB-KW"/>
</dbReference>
<dbReference type="GO" id="GO:0005634">
    <property type="term" value="C:nucleus"/>
    <property type="evidence" value="ECO:0007669"/>
    <property type="project" value="UniProtKB-SubCell"/>
</dbReference>
<dbReference type="SUPFAM" id="SSF54928">
    <property type="entry name" value="RNA-binding domain, RBD"/>
    <property type="match status" value="1"/>
</dbReference>
<feature type="region of interest" description="Disordered" evidence="3">
    <location>
        <begin position="316"/>
        <end position="341"/>
    </location>
</feature>
<evidence type="ECO:0000256" key="2">
    <source>
        <dbReference type="PROSITE-ProRule" id="PRU00176"/>
    </source>
</evidence>
<feature type="compositionally biased region" description="Polar residues" evidence="3">
    <location>
        <begin position="316"/>
        <end position="330"/>
    </location>
</feature>
<dbReference type="InterPro" id="IPR034772">
    <property type="entry name" value="CPSF6/7"/>
</dbReference>
<feature type="domain" description="RRM" evidence="4">
    <location>
        <begin position="226"/>
        <end position="304"/>
    </location>
</feature>
<protein>
    <recommendedName>
        <fullName evidence="4">RRM domain-containing protein</fullName>
    </recommendedName>
</protein>
<feature type="compositionally biased region" description="Basic and acidic residues" evidence="3">
    <location>
        <begin position="63"/>
        <end position="72"/>
    </location>
</feature>
<dbReference type="CDD" id="cd12372">
    <property type="entry name" value="RRM_CFIm68_CFIm59"/>
    <property type="match status" value="1"/>
</dbReference>
<feature type="compositionally biased region" description="Acidic residues" evidence="3">
    <location>
        <begin position="22"/>
        <end position="38"/>
    </location>
</feature>
<accession>A0A835UWS5</accession>
<evidence type="ECO:0000313" key="5">
    <source>
        <dbReference type="EMBL" id="KAG0475300.1"/>
    </source>
</evidence>
<dbReference type="EMBL" id="JADCNM010000007">
    <property type="protein sequence ID" value="KAG0475300.1"/>
    <property type="molecule type" value="Genomic_DNA"/>
</dbReference>
<evidence type="ECO:0000256" key="3">
    <source>
        <dbReference type="SAM" id="MobiDB-lite"/>
    </source>
</evidence>
<feature type="region of interest" description="Disordered" evidence="3">
    <location>
        <begin position="1"/>
        <end position="87"/>
    </location>
</feature>
<comment type="similarity">
    <text evidence="1">Belongs to the RRM CPSF6/7 family.</text>
</comment>
<sequence>MEHGSDGDRSGFHGNEVISAVQDEEQFYGEDEDYDDLYNDVNVGEGFYQSSAHLGDAGGGGLARDDDSRREPPPAPSPAPPPAGDQMVKIQMTGIPGNLPAEGPLDRSGAFLPAGFQGNVESSIVARLPAPPAGPRPDLGQTAAIPGAFQGHPGGNSFANEGFLKQGSGMGGDVFQGQGVVGANPAVVIGPGGGGGPGTGPLVGVGTSMNGAVGGITGSGSVGGTTTLYVGELHWWTTDADLEAELCKYGPVKEVRFFDEKASGKSKGYAQVEFYDPAAATACKEGMNGHIFNGRPCVVAFSSPQGVRRMGESQMNRNQQGMAPVQSQSALAPKGRGGGGGHMGGVLEEEGLEVVVIGDEVEWEIEVIWGMQGTVLDLWVEGVLWEMEVW</sequence>
<dbReference type="InterPro" id="IPR000504">
    <property type="entry name" value="RRM_dom"/>
</dbReference>
<evidence type="ECO:0000256" key="1">
    <source>
        <dbReference type="ARBA" id="ARBA00006265"/>
    </source>
</evidence>
<dbReference type="PROSITE" id="PS50102">
    <property type="entry name" value="RRM"/>
    <property type="match status" value="1"/>
</dbReference>
<dbReference type="GO" id="GO:0003723">
    <property type="term" value="F:RNA binding"/>
    <property type="evidence" value="ECO:0007669"/>
    <property type="project" value="UniProtKB-UniRule"/>
</dbReference>
<dbReference type="Gene3D" id="3.30.70.330">
    <property type="match status" value="1"/>
</dbReference>
<dbReference type="AlphaFoldDB" id="A0A835UWS5"/>
<proteinExistence type="inferred from homology"/>
<reference evidence="5 6" key="1">
    <citation type="journal article" date="2020" name="Nat. Food">
        <title>A phased Vanilla planifolia genome enables genetic improvement of flavour and production.</title>
        <authorList>
            <person name="Hasing T."/>
            <person name="Tang H."/>
            <person name="Brym M."/>
            <person name="Khazi F."/>
            <person name="Huang T."/>
            <person name="Chambers A.H."/>
        </authorList>
    </citation>
    <scope>NUCLEOTIDE SEQUENCE [LARGE SCALE GENOMIC DNA]</scope>
    <source>
        <tissue evidence="5">Leaf</tissue>
    </source>
</reference>
<gene>
    <name evidence="5" type="ORF">HPP92_014986</name>
</gene>
<evidence type="ECO:0000259" key="4">
    <source>
        <dbReference type="PROSITE" id="PS50102"/>
    </source>
</evidence>
<dbReference type="Pfam" id="PF00076">
    <property type="entry name" value="RRM_1"/>
    <property type="match status" value="1"/>
</dbReference>
<dbReference type="SMART" id="SM00360">
    <property type="entry name" value="RRM"/>
    <property type="match status" value="1"/>
</dbReference>
<dbReference type="OrthoDB" id="439808at2759"/>
<dbReference type="InterPro" id="IPR035979">
    <property type="entry name" value="RBD_domain_sf"/>
</dbReference>
<dbReference type="Proteomes" id="UP000639772">
    <property type="component" value="Chromosome 7"/>
</dbReference>